<gene>
    <name evidence="2" type="ORF">HPP92_013311</name>
</gene>
<dbReference type="Proteomes" id="UP000639772">
    <property type="component" value="Chromosome 6"/>
</dbReference>
<dbReference type="EMBL" id="JADCNM010000006">
    <property type="protein sequence ID" value="KAG0478592.1"/>
    <property type="molecule type" value="Genomic_DNA"/>
</dbReference>
<protein>
    <submittedName>
        <fullName evidence="2">Uncharacterized protein</fullName>
    </submittedName>
</protein>
<evidence type="ECO:0000313" key="3">
    <source>
        <dbReference type="Proteomes" id="UP000639772"/>
    </source>
</evidence>
<accession>A0A835R1Q0</accession>
<sequence length="90" mass="9969">MLINIVVPKRLNTTLWAHKTCEPARPFGFNLELNKASSDRAPWFTVAADKMIQALSEQPSIPETMNTSEVTVMDPTFGDDKGNSHYDSGS</sequence>
<organism evidence="2 3">
    <name type="scientific">Vanilla planifolia</name>
    <name type="common">Vanilla</name>
    <dbReference type="NCBI Taxonomy" id="51239"/>
    <lineage>
        <taxon>Eukaryota</taxon>
        <taxon>Viridiplantae</taxon>
        <taxon>Streptophyta</taxon>
        <taxon>Embryophyta</taxon>
        <taxon>Tracheophyta</taxon>
        <taxon>Spermatophyta</taxon>
        <taxon>Magnoliopsida</taxon>
        <taxon>Liliopsida</taxon>
        <taxon>Asparagales</taxon>
        <taxon>Orchidaceae</taxon>
        <taxon>Vanilloideae</taxon>
        <taxon>Vanilleae</taxon>
        <taxon>Vanilla</taxon>
    </lineage>
</organism>
<feature type="region of interest" description="Disordered" evidence="1">
    <location>
        <begin position="57"/>
        <end position="90"/>
    </location>
</feature>
<reference evidence="2 3" key="1">
    <citation type="journal article" date="2020" name="Nat. Food">
        <title>A phased Vanilla planifolia genome enables genetic improvement of flavour and production.</title>
        <authorList>
            <person name="Hasing T."/>
            <person name="Tang H."/>
            <person name="Brym M."/>
            <person name="Khazi F."/>
            <person name="Huang T."/>
            <person name="Chambers A.H."/>
        </authorList>
    </citation>
    <scope>NUCLEOTIDE SEQUENCE [LARGE SCALE GENOMIC DNA]</scope>
    <source>
        <tissue evidence="2">Leaf</tissue>
    </source>
</reference>
<dbReference type="AlphaFoldDB" id="A0A835R1Q0"/>
<evidence type="ECO:0000313" key="2">
    <source>
        <dbReference type="EMBL" id="KAG0478592.1"/>
    </source>
</evidence>
<evidence type="ECO:0000256" key="1">
    <source>
        <dbReference type="SAM" id="MobiDB-lite"/>
    </source>
</evidence>
<proteinExistence type="predicted"/>
<name>A0A835R1Q0_VANPL</name>
<comment type="caution">
    <text evidence="2">The sequence shown here is derived from an EMBL/GenBank/DDBJ whole genome shotgun (WGS) entry which is preliminary data.</text>
</comment>
<feature type="compositionally biased region" description="Polar residues" evidence="1">
    <location>
        <begin position="57"/>
        <end position="70"/>
    </location>
</feature>